<proteinExistence type="predicted"/>
<accession>A0A9N8GYY8</accession>
<dbReference type="EMBL" id="CAHPQX010000253">
    <property type="protein sequence ID" value="CAB5615085.1"/>
    <property type="molecule type" value="Genomic_DNA"/>
</dbReference>
<comment type="caution">
    <text evidence="1">The sequence shown here is derived from an EMBL/GenBank/DDBJ whole genome shotgun (WGS) entry which is preliminary data.</text>
</comment>
<name>A0A9N8GYY8_9ENTR</name>
<protein>
    <submittedName>
        <fullName evidence="1">Uncharacterized protein</fullName>
    </submittedName>
</protein>
<reference evidence="1" key="1">
    <citation type="submission" date="2020-05" db="EMBL/GenBank/DDBJ databases">
        <authorList>
            <person name="Delgado-Blas J."/>
        </authorList>
    </citation>
    <scope>NUCLEOTIDE SEQUENCE</scope>
    <source>
        <strain evidence="1">BB1459</strain>
    </source>
</reference>
<gene>
    <name evidence="1" type="ORF">GHA_05968</name>
</gene>
<dbReference type="Proteomes" id="UP000834503">
    <property type="component" value="Unassembled WGS sequence"/>
</dbReference>
<dbReference type="AlphaFoldDB" id="A0A9N8GYY8"/>
<evidence type="ECO:0000313" key="1">
    <source>
        <dbReference type="EMBL" id="CAB5615085.1"/>
    </source>
</evidence>
<organism evidence="1 2">
    <name type="scientific">Citrobacter werkmanii</name>
    <dbReference type="NCBI Taxonomy" id="67827"/>
    <lineage>
        <taxon>Bacteria</taxon>
        <taxon>Pseudomonadati</taxon>
        <taxon>Pseudomonadota</taxon>
        <taxon>Gammaproteobacteria</taxon>
        <taxon>Enterobacterales</taxon>
        <taxon>Enterobacteriaceae</taxon>
        <taxon>Citrobacter</taxon>
        <taxon>Citrobacter freundii complex</taxon>
    </lineage>
</organism>
<sequence>MPFAVFINQRHHLVTDSLTGHFNPIVLLLDKRHFTGMLCEPCS</sequence>
<evidence type="ECO:0000313" key="2">
    <source>
        <dbReference type="Proteomes" id="UP000834503"/>
    </source>
</evidence>